<dbReference type="Pfam" id="PF06580">
    <property type="entry name" value="His_kinase"/>
    <property type="match status" value="1"/>
</dbReference>
<feature type="domain" description="Signal transduction histidine kinase internal region" evidence="2">
    <location>
        <begin position="165"/>
        <end position="244"/>
    </location>
</feature>
<dbReference type="RefSeq" id="WP_305973840.1">
    <property type="nucleotide sequence ID" value="NZ_JAPJDZ010000005.1"/>
</dbReference>
<evidence type="ECO:0000259" key="2">
    <source>
        <dbReference type="Pfam" id="PF06580"/>
    </source>
</evidence>
<evidence type="ECO:0000313" key="4">
    <source>
        <dbReference type="Proteomes" id="UP001231109"/>
    </source>
</evidence>
<gene>
    <name evidence="3" type="ORF">ORJ04_03475</name>
</gene>
<name>A0ABT9HV57_9GAMM</name>
<dbReference type="InterPro" id="IPR050640">
    <property type="entry name" value="Bact_2-comp_sensor_kinase"/>
</dbReference>
<protein>
    <submittedName>
        <fullName evidence="3">Histidine kinase</fullName>
    </submittedName>
</protein>
<evidence type="ECO:0000256" key="1">
    <source>
        <dbReference type="SAM" id="Phobius"/>
    </source>
</evidence>
<dbReference type="Proteomes" id="UP001231109">
    <property type="component" value="Unassembled WGS sequence"/>
</dbReference>
<dbReference type="EMBL" id="JAPJDZ010000005">
    <property type="protein sequence ID" value="MDP5135007.1"/>
    <property type="molecule type" value="Genomic_DNA"/>
</dbReference>
<keyword evidence="4" id="KW-1185">Reference proteome</keyword>
<evidence type="ECO:0000313" key="3">
    <source>
        <dbReference type="EMBL" id="MDP5135007.1"/>
    </source>
</evidence>
<comment type="caution">
    <text evidence="3">The sequence shown here is derived from an EMBL/GenBank/DDBJ whole genome shotgun (WGS) entry which is preliminary data.</text>
</comment>
<accession>A0ABT9HV57</accession>
<feature type="transmembrane region" description="Helical" evidence="1">
    <location>
        <begin position="20"/>
        <end position="38"/>
    </location>
</feature>
<dbReference type="PANTHER" id="PTHR34220">
    <property type="entry name" value="SENSOR HISTIDINE KINASE YPDA"/>
    <property type="match status" value="1"/>
</dbReference>
<dbReference type="GO" id="GO:0016301">
    <property type="term" value="F:kinase activity"/>
    <property type="evidence" value="ECO:0007669"/>
    <property type="project" value="UniProtKB-KW"/>
</dbReference>
<feature type="transmembrane region" description="Helical" evidence="1">
    <location>
        <begin position="86"/>
        <end position="109"/>
    </location>
</feature>
<dbReference type="PANTHER" id="PTHR34220:SF7">
    <property type="entry name" value="SENSOR HISTIDINE KINASE YPDA"/>
    <property type="match status" value="1"/>
</dbReference>
<dbReference type="InterPro" id="IPR010559">
    <property type="entry name" value="Sig_transdc_His_kin_internal"/>
</dbReference>
<keyword evidence="1" id="KW-1133">Transmembrane helix</keyword>
<keyword evidence="3" id="KW-0418">Kinase</keyword>
<dbReference type="SUPFAM" id="SSF55874">
    <property type="entry name" value="ATPase domain of HSP90 chaperone/DNA topoisomerase II/histidine kinase"/>
    <property type="match status" value="1"/>
</dbReference>
<keyword evidence="1" id="KW-0812">Transmembrane</keyword>
<proteinExistence type="predicted"/>
<sequence length="360" mass="40668">MPSSLLGHTMKMHLNRYWKCQLIGWLIAATANFLLQLLRPDVNVLEQLLTNLFFIVLGILSTHSLRWCYRTLQVIDMSLLQMGIPIMGLSLLATSAVIFCMFSVISLVMPDGPSLFNINTILGNVVGIYPLMLIWSCLYLGSQYLRRWRQSEVDKLALANALKDAQLNTLIGQINPHFMFNALNNIRALMLEDVPKARDSMTLLAKVLRYGLTAPKQNFVSLQSELDTVNDFVALAKIQYEQRLQWHLDIAVDAQRYQVPPMMIQMLVENAIKHGIATVKHGGELTLHIQLEQQQLLIQVINPGQLKRAPYAEESTQLGLNNISQRLALLFSDEASFRLCETQGCVIAELRIPCIVEEAP</sequence>
<dbReference type="InterPro" id="IPR036890">
    <property type="entry name" value="HATPase_C_sf"/>
</dbReference>
<feature type="transmembrane region" description="Helical" evidence="1">
    <location>
        <begin position="44"/>
        <end position="65"/>
    </location>
</feature>
<feature type="transmembrane region" description="Helical" evidence="1">
    <location>
        <begin position="121"/>
        <end position="141"/>
    </location>
</feature>
<reference evidence="3 4" key="1">
    <citation type="submission" date="2022-11" db="EMBL/GenBank/DDBJ databases">
        <title>Viruses from the air-sea interface of a natural surface slick.</title>
        <authorList>
            <person name="Rahlff J."/>
            <person name="Holmfeldt K."/>
        </authorList>
    </citation>
    <scope>NUCLEOTIDE SEQUENCE [LARGE SCALE GENOMIC DNA]</scope>
    <source>
        <strain evidence="3 4">SMS4</strain>
    </source>
</reference>
<organism evidence="3 4">
    <name type="scientific">Rheinheimera baltica</name>
    <dbReference type="NCBI Taxonomy" id="67576"/>
    <lineage>
        <taxon>Bacteria</taxon>
        <taxon>Pseudomonadati</taxon>
        <taxon>Pseudomonadota</taxon>
        <taxon>Gammaproteobacteria</taxon>
        <taxon>Chromatiales</taxon>
        <taxon>Chromatiaceae</taxon>
        <taxon>Rheinheimera</taxon>
    </lineage>
</organism>
<keyword evidence="1" id="KW-0472">Membrane</keyword>
<keyword evidence="3" id="KW-0808">Transferase</keyword>
<dbReference type="Gene3D" id="3.30.565.10">
    <property type="entry name" value="Histidine kinase-like ATPase, C-terminal domain"/>
    <property type="match status" value="1"/>
</dbReference>